<gene>
    <name evidence="3" type="ORF">HAX54_011174</name>
</gene>
<dbReference type="EMBL" id="JACEIK010016316">
    <property type="protein sequence ID" value="MCE3217230.1"/>
    <property type="molecule type" value="Genomic_DNA"/>
</dbReference>
<name>A0ABS8WYZ7_DATST</name>
<keyword evidence="2" id="KW-0732">Signal</keyword>
<feature type="compositionally biased region" description="Basic and acidic residues" evidence="1">
    <location>
        <begin position="111"/>
        <end position="120"/>
    </location>
</feature>
<evidence type="ECO:0000313" key="4">
    <source>
        <dbReference type="Proteomes" id="UP000823775"/>
    </source>
</evidence>
<feature type="compositionally biased region" description="Acidic residues" evidence="1">
    <location>
        <begin position="100"/>
        <end position="110"/>
    </location>
</feature>
<dbReference type="Proteomes" id="UP000823775">
    <property type="component" value="Unassembled WGS sequence"/>
</dbReference>
<organism evidence="3 4">
    <name type="scientific">Datura stramonium</name>
    <name type="common">Jimsonweed</name>
    <name type="synonym">Common thornapple</name>
    <dbReference type="NCBI Taxonomy" id="4076"/>
    <lineage>
        <taxon>Eukaryota</taxon>
        <taxon>Viridiplantae</taxon>
        <taxon>Streptophyta</taxon>
        <taxon>Embryophyta</taxon>
        <taxon>Tracheophyta</taxon>
        <taxon>Spermatophyta</taxon>
        <taxon>Magnoliopsida</taxon>
        <taxon>eudicotyledons</taxon>
        <taxon>Gunneridae</taxon>
        <taxon>Pentapetalae</taxon>
        <taxon>asterids</taxon>
        <taxon>lamiids</taxon>
        <taxon>Solanales</taxon>
        <taxon>Solanaceae</taxon>
        <taxon>Solanoideae</taxon>
        <taxon>Datureae</taxon>
        <taxon>Datura</taxon>
    </lineage>
</organism>
<evidence type="ECO:0000313" key="3">
    <source>
        <dbReference type="EMBL" id="MCE3217230.1"/>
    </source>
</evidence>
<feature type="compositionally biased region" description="Polar residues" evidence="1">
    <location>
        <begin position="121"/>
        <end position="132"/>
    </location>
</feature>
<feature type="signal peptide" evidence="2">
    <location>
        <begin position="1"/>
        <end position="32"/>
    </location>
</feature>
<reference evidence="3 4" key="1">
    <citation type="journal article" date="2021" name="BMC Genomics">
        <title>Datura genome reveals duplications of psychoactive alkaloid biosynthetic genes and high mutation rate following tissue culture.</title>
        <authorList>
            <person name="Rajewski A."/>
            <person name="Carter-House D."/>
            <person name="Stajich J."/>
            <person name="Litt A."/>
        </authorList>
    </citation>
    <scope>NUCLEOTIDE SEQUENCE [LARGE SCALE GENOMIC DNA]</scope>
    <source>
        <strain evidence="3">AR-01</strain>
    </source>
</reference>
<feature type="region of interest" description="Disordered" evidence="1">
    <location>
        <begin position="53"/>
        <end position="146"/>
    </location>
</feature>
<protein>
    <submittedName>
        <fullName evidence="3">Uncharacterized protein</fullName>
    </submittedName>
</protein>
<comment type="caution">
    <text evidence="3">The sequence shown here is derived from an EMBL/GenBank/DDBJ whole genome shotgun (WGS) entry which is preliminary data.</text>
</comment>
<evidence type="ECO:0000256" key="1">
    <source>
        <dbReference type="SAM" id="MobiDB-lite"/>
    </source>
</evidence>
<feature type="chain" id="PRO_5045561459" evidence="2">
    <location>
        <begin position="33"/>
        <end position="163"/>
    </location>
</feature>
<sequence>MTRMDGRLLCQNTVITCLVFVDLTMFLPKSDSSSGSEVHYNIKNSDESLVVTTRAKSKAQEAAAATASPPQFDEGSDWAESYGDNPPTDNAKKGNSNAEEGNDDAEESRDDDTKVEEPNDKQSTAEQFNKQVGDSDPATTPEVRSKRWFTGLQICVLCRAQSQ</sequence>
<accession>A0ABS8WYZ7</accession>
<evidence type="ECO:0000256" key="2">
    <source>
        <dbReference type="SAM" id="SignalP"/>
    </source>
</evidence>
<feature type="compositionally biased region" description="Low complexity" evidence="1">
    <location>
        <begin position="60"/>
        <end position="71"/>
    </location>
</feature>
<proteinExistence type="predicted"/>
<keyword evidence="4" id="KW-1185">Reference proteome</keyword>